<accession>A0ABR9DH67</accession>
<gene>
    <name evidence="1" type="ORF">EBB_18425</name>
</gene>
<proteinExistence type="predicted"/>
<protein>
    <recommendedName>
        <fullName evidence="3">Capsule polysaccharide biosynthesis protein</fullName>
    </recommendedName>
</protein>
<name>A0ABR9DH67_9GAMM</name>
<organism evidence="1 2">
    <name type="scientific">Methylomonas fluvii</name>
    <dbReference type="NCBI Taxonomy" id="1854564"/>
    <lineage>
        <taxon>Bacteria</taxon>
        <taxon>Pseudomonadati</taxon>
        <taxon>Pseudomonadota</taxon>
        <taxon>Gammaproteobacteria</taxon>
        <taxon>Methylococcales</taxon>
        <taxon>Methylococcaceae</taxon>
        <taxon>Methylomonas</taxon>
    </lineage>
</organism>
<dbReference type="EMBL" id="JACXST010000003">
    <property type="protein sequence ID" value="MBD9362448.1"/>
    <property type="molecule type" value="Genomic_DNA"/>
</dbReference>
<dbReference type="RefSeq" id="WP_192395223.1">
    <property type="nucleotide sequence ID" value="NZ_CAJHIU010000003.1"/>
</dbReference>
<sequence>MMDFSLFEQALRQYWGEDAALARHEIYFISQRRRGWRQIIHATAGLLRDIWLCGRLPHQAELFSGTVCVVSLQGASGWDALAPLLPTLQATSVFIHPRLRNKIEGTLIAAPDCKAWLMAVQAIFRSGRTPIPGVSAWTVRCCLARRQLWSGAWRRTLTHAEGDVNLLLHNDFDMFSATATETAKGIPSIRSVCVQHGLPTDEFFPTRADIQLVWGEASRKTYLLHNTPPNTIVMGTYRAKPPIQLPKHLPPPQRVLLVSQTHTPVFGRPLNSDFLRLATQLHNSLEKDAFHILLHPEERRLGHPYAAENMSSRCRNPPHEILVSQNALPDRPALVIGFCSTALLEAVQAGHFVLGIKWDAPASKGAVALGAPQHQVCNGQEVLQLFEVLRQNERFRSEWLKQQALWIDSVFAPLSEGWLGKR</sequence>
<reference evidence="1 2" key="1">
    <citation type="submission" date="2020-09" db="EMBL/GenBank/DDBJ databases">
        <title>Methylomonas albis sp. nov. and Methylomonas fluvii sp. nov.: Two cold-adapted methanotrophs from the River Elbe and an amended description of Methylovulum psychrotolerans strain Eb1.</title>
        <authorList>
            <person name="Bussmann I.K."/>
            <person name="Klings K.-W."/>
            <person name="Warnstedt J."/>
            <person name="Hoppert M."/>
            <person name="Saborowski A."/>
            <person name="Horn F."/>
            <person name="Liebner S."/>
        </authorList>
    </citation>
    <scope>NUCLEOTIDE SEQUENCE [LARGE SCALE GENOMIC DNA]</scope>
    <source>
        <strain evidence="1 2">EbB</strain>
    </source>
</reference>
<evidence type="ECO:0000313" key="2">
    <source>
        <dbReference type="Proteomes" id="UP000641152"/>
    </source>
</evidence>
<evidence type="ECO:0008006" key="3">
    <source>
        <dbReference type="Google" id="ProtNLM"/>
    </source>
</evidence>
<comment type="caution">
    <text evidence="1">The sequence shown here is derived from an EMBL/GenBank/DDBJ whole genome shotgun (WGS) entry which is preliminary data.</text>
</comment>
<evidence type="ECO:0000313" key="1">
    <source>
        <dbReference type="EMBL" id="MBD9362448.1"/>
    </source>
</evidence>
<keyword evidence="2" id="KW-1185">Reference proteome</keyword>
<dbReference type="Proteomes" id="UP000641152">
    <property type="component" value="Unassembled WGS sequence"/>
</dbReference>